<protein>
    <submittedName>
        <fullName evidence="7">SPA1-related 2</fullName>
    </submittedName>
</protein>
<feature type="region of interest" description="Disordered" evidence="5">
    <location>
        <begin position="161"/>
        <end position="192"/>
    </location>
</feature>
<dbReference type="InterPro" id="IPR019775">
    <property type="entry name" value="WD40_repeat_CS"/>
</dbReference>
<evidence type="ECO:0000256" key="5">
    <source>
        <dbReference type="SAM" id="MobiDB-lite"/>
    </source>
</evidence>
<proteinExistence type="predicted"/>
<dbReference type="SUPFAM" id="SSF56112">
    <property type="entry name" value="Protein kinase-like (PK-like)"/>
    <property type="match status" value="1"/>
</dbReference>
<sequence length="1028" mass="114905">MDEAIGDEVADHVTGTHVLNKENEFSPIPGSSGLLQINEMATPGANDYHTNSKHQHSRILDTKDQDRIVSSEHASTSPRCLNNAGVTVEELTLSNYDGEKMTVVGASNNRERMLTGKNQWQNLFQLSGGSRKGKGQVASGAWVDDRNNNIFADLLNENQLPQNYNHNSSEKNVLSNDDKGASGEHSLPSGGFRTKMLSKSGFSEFFIKSSLRHEGVMHRRKADRGSGFEQGLKNSVASLNLTPKLPVLDGVAHSLETSISRSICDGVSLREWLEAGGKKVSKDEKMNIFRQVLDLVDISHSRGVPLQNLRPSCFKLSESHQVMYLGYFAREVTRENVRDQNIRRNEKRPMNQNILPLDNHTVKKHKSGENTKFTQSWPQFPSRSAIRTASLSISGVERAHTQKVSSNLDEENNHRAEIKCLRKNFSNNASNAAHVLRGPTSFMLEEKWYSSPELFNEKGCTLASNIYCLGVLLFELLAAGDSGSSHIAAMNDLIHRILPPRFLLENPKEAGFCLWLLHPEPSLRPSTREILHSEFMNATEELNGSEVLSSIDEEDEVSDLLLHFLLSLNELKQKDASDLVEQIQCIEADIREIENRRPIKSVGSYTNGENASLDASSKIASANDTETRLMSNIKQLEDAYLSVRFNIQLSDSCIATQRDGELLKSRENWCTVENEDNYKAIDRLGGFYDGLCKYARYNKFKVRGMIRNGEFNSSANVICSLSFDRDEEYLATGGVSKKIKIFEFRGLYNNSVDIHYPAVEMSNRSKLSCICWNGYIRNYLASTDYDGVVKLWDASTGEAFSQFSEHNERAWSVDFSRVDPMKLASGSDDHLVKIWSINEKSSLCTIRNNANICSVQFSPYSTHLLSFSSADYKTYCFDLRNVSIPWCVLAGHNKAVSYVKFLDAGTIVSASTDNTLKVWDLKRTNTDSFSRHACMLTLRGHTNEKNFVGMSVSDGYIACGSETNEVYTYHKSLPMPITAHKFGSIDPITGKESEDGNGQFVSSVCWRHKSNMVVAANSSGSIKLLQLV</sequence>
<dbReference type="Gene3D" id="1.10.510.10">
    <property type="entry name" value="Transferase(Phosphotransferase) domain 1"/>
    <property type="match status" value="1"/>
</dbReference>
<dbReference type="GO" id="GO:0009640">
    <property type="term" value="P:photomorphogenesis"/>
    <property type="evidence" value="ECO:0007669"/>
    <property type="project" value="InterPro"/>
</dbReference>
<dbReference type="Gene3D" id="2.130.10.10">
    <property type="entry name" value="YVTN repeat-like/Quinoprotein amine dehydrogenase"/>
    <property type="match status" value="1"/>
</dbReference>
<reference evidence="8" key="1">
    <citation type="journal article" date="2019" name="Curr. Biol.">
        <title>Genome Sequence of Striga asiatica Provides Insight into the Evolution of Plant Parasitism.</title>
        <authorList>
            <person name="Yoshida S."/>
            <person name="Kim S."/>
            <person name="Wafula E.K."/>
            <person name="Tanskanen J."/>
            <person name="Kim Y.M."/>
            <person name="Honaas L."/>
            <person name="Yang Z."/>
            <person name="Spallek T."/>
            <person name="Conn C.E."/>
            <person name="Ichihashi Y."/>
            <person name="Cheong K."/>
            <person name="Cui S."/>
            <person name="Der J.P."/>
            <person name="Gundlach H."/>
            <person name="Jiao Y."/>
            <person name="Hori C."/>
            <person name="Ishida J.K."/>
            <person name="Kasahara H."/>
            <person name="Kiba T."/>
            <person name="Kim M.S."/>
            <person name="Koo N."/>
            <person name="Laohavisit A."/>
            <person name="Lee Y.H."/>
            <person name="Lumba S."/>
            <person name="McCourt P."/>
            <person name="Mortimer J.C."/>
            <person name="Mutuku J.M."/>
            <person name="Nomura T."/>
            <person name="Sasaki-Sekimoto Y."/>
            <person name="Seto Y."/>
            <person name="Wang Y."/>
            <person name="Wakatake T."/>
            <person name="Sakakibara H."/>
            <person name="Demura T."/>
            <person name="Yamaguchi S."/>
            <person name="Yoneyama K."/>
            <person name="Manabe R.I."/>
            <person name="Nelson D.C."/>
            <person name="Schulman A.H."/>
            <person name="Timko M.P."/>
            <person name="dePamphilis C.W."/>
            <person name="Choi D."/>
            <person name="Shirasu K."/>
        </authorList>
    </citation>
    <scope>NUCLEOTIDE SEQUENCE [LARGE SCALE GENOMIC DNA]</scope>
    <source>
        <strain evidence="8">cv. UVA1</strain>
    </source>
</reference>
<keyword evidence="2" id="KW-0677">Repeat</keyword>
<dbReference type="InterPro" id="IPR020472">
    <property type="entry name" value="WD40_PAC1"/>
</dbReference>
<dbReference type="PROSITE" id="PS50011">
    <property type="entry name" value="PROTEIN_KINASE_DOM"/>
    <property type="match status" value="1"/>
</dbReference>
<gene>
    <name evidence="7" type="ORF">STAS_06215</name>
</gene>
<accession>A0A5A7PC31</accession>
<dbReference type="InterPro" id="IPR036322">
    <property type="entry name" value="WD40_repeat_dom_sf"/>
</dbReference>
<dbReference type="GO" id="GO:0005524">
    <property type="term" value="F:ATP binding"/>
    <property type="evidence" value="ECO:0007669"/>
    <property type="project" value="InterPro"/>
</dbReference>
<dbReference type="SMART" id="SM00320">
    <property type="entry name" value="WD40"/>
    <property type="match status" value="7"/>
</dbReference>
<evidence type="ECO:0000313" key="7">
    <source>
        <dbReference type="EMBL" id="GER30281.1"/>
    </source>
</evidence>
<dbReference type="GO" id="GO:0004672">
    <property type="term" value="F:protein kinase activity"/>
    <property type="evidence" value="ECO:0007669"/>
    <property type="project" value="InterPro"/>
</dbReference>
<dbReference type="OrthoDB" id="273771at2759"/>
<dbReference type="InterPro" id="IPR011009">
    <property type="entry name" value="Kinase-like_dom_sf"/>
</dbReference>
<dbReference type="PROSITE" id="PS50294">
    <property type="entry name" value="WD_REPEATS_REGION"/>
    <property type="match status" value="1"/>
</dbReference>
<feature type="compositionally biased region" description="Polar residues" evidence="5">
    <location>
        <begin position="161"/>
        <end position="175"/>
    </location>
</feature>
<dbReference type="PROSITE" id="PS50082">
    <property type="entry name" value="WD_REPEATS_2"/>
    <property type="match status" value="3"/>
</dbReference>
<evidence type="ECO:0000256" key="1">
    <source>
        <dbReference type="ARBA" id="ARBA00022574"/>
    </source>
</evidence>
<evidence type="ECO:0000256" key="2">
    <source>
        <dbReference type="ARBA" id="ARBA00022737"/>
    </source>
</evidence>
<dbReference type="Pfam" id="PF00400">
    <property type="entry name" value="WD40"/>
    <property type="match status" value="3"/>
</dbReference>
<evidence type="ECO:0000256" key="4">
    <source>
        <dbReference type="SAM" id="Coils"/>
    </source>
</evidence>
<dbReference type="PANTHER" id="PTHR44218:SF6">
    <property type="entry name" value="PROTEIN SUPPRESSOR OF PHYA-105 1"/>
    <property type="match status" value="1"/>
</dbReference>
<name>A0A5A7PC31_STRAF</name>
<comment type="caution">
    <text evidence="7">The sequence shown here is derived from an EMBL/GenBank/DDBJ whole genome shotgun (WGS) entry which is preliminary data.</text>
</comment>
<evidence type="ECO:0000256" key="3">
    <source>
        <dbReference type="PROSITE-ProRule" id="PRU00221"/>
    </source>
</evidence>
<evidence type="ECO:0000259" key="6">
    <source>
        <dbReference type="PROSITE" id="PS50011"/>
    </source>
</evidence>
<feature type="coiled-coil region" evidence="4">
    <location>
        <begin position="576"/>
        <end position="639"/>
    </location>
</feature>
<dbReference type="Proteomes" id="UP000325081">
    <property type="component" value="Unassembled WGS sequence"/>
</dbReference>
<dbReference type="PROSITE" id="PS00678">
    <property type="entry name" value="WD_REPEATS_1"/>
    <property type="match status" value="2"/>
</dbReference>
<dbReference type="EMBL" id="BKCP01004339">
    <property type="protein sequence ID" value="GER30281.1"/>
    <property type="molecule type" value="Genomic_DNA"/>
</dbReference>
<keyword evidence="8" id="KW-1185">Reference proteome</keyword>
<dbReference type="SUPFAM" id="SSF50978">
    <property type="entry name" value="WD40 repeat-like"/>
    <property type="match status" value="1"/>
</dbReference>
<keyword evidence="4" id="KW-0175">Coiled coil</keyword>
<dbReference type="InterPro" id="IPR015943">
    <property type="entry name" value="WD40/YVTN_repeat-like_dom_sf"/>
</dbReference>
<feature type="repeat" description="WD" evidence="3">
    <location>
        <begin position="889"/>
        <end position="929"/>
    </location>
</feature>
<keyword evidence="1 3" id="KW-0853">WD repeat</keyword>
<dbReference type="PANTHER" id="PTHR44218">
    <property type="entry name" value="PROTEIN SPA1-RELATED 2"/>
    <property type="match status" value="1"/>
</dbReference>
<feature type="domain" description="Protein kinase" evidence="6">
    <location>
        <begin position="126"/>
        <end position="536"/>
    </location>
</feature>
<organism evidence="7 8">
    <name type="scientific">Striga asiatica</name>
    <name type="common">Asiatic witchweed</name>
    <name type="synonym">Buchnera asiatica</name>
    <dbReference type="NCBI Taxonomy" id="4170"/>
    <lineage>
        <taxon>Eukaryota</taxon>
        <taxon>Viridiplantae</taxon>
        <taxon>Streptophyta</taxon>
        <taxon>Embryophyta</taxon>
        <taxon>Tracheophyta</taxon>
        <taxon>Spermatophyta</taxon>
        <taxon>Magnoliopsida</taxon>
        <taxon>eudicotyledons</taxon>
        <taxon>Gunneridae</taxon>
        <taxon>Pentapetalae</taxon>
        <taxon>asterids</taxon>
        <taxon>lamiids</taxon>
        <taxon>Lamiales</taxon>
        <taxon>Orobanchaceae</taxon>
        <taxon>Buchnereae</taxon>
        <taxon>Striga</taxon>
    </lineage>
</organism>
<dbReference type="InterPro" id="IPR044630">
    <property type="entry name" value="SPA1/2/3/4"/>
</dbReference>
<dbReference type="InterPro" id="IPR000719">
    <property type="entry name" value="Prot_kinase_dom"/>
</dbReference>
<evidence type="ECO:0000313" key="8">
    <source>
        <dbReference type="Proteomes" id="UP000325081"/>
    </source>
</evidence>
<dbReference type="PRINTS" id="PR00320">
    <property type="entry name" value="GPROTEINBRPT"/>
</dbReference>
<dbReference type="AlphaFoldDB" id="A0A5A7PC31"/>
<feature type="repeat" description="WD" evidence="3">
    <location>
        <begin position="803"/>
        <end position="845"/>
    </location>
</feature>
<feature type="repeat" description="WD" evidence="3">
    <location>
        <begin position="760"/>
        <end position="802"/>
    </location>
</feature>
<dbReference type="InterPro" id="IPR001680">
    <property type="entry name" value="WD40_rpt"/>
</dbReference>